<comment type="caution">
    <text evidence="1">The sequence shown here is derived from an EMBL/GenBank/DDBJ whole genome shotgun (WGS) entry which is preliminary data.</text>
</comment>
<protein>
    <submittedName>
        <fullName evidence="1">Uncharacterized protein</fullName>
    </submittedName>
</protein>
<organism evidence="1 2">
    <name type="scientific">Mucuna pruriens</name>
    <name type="common">Velvet bean</name>
    <name type="synonym">Dolichos pruriens</name>
    <dbReference type="NCBI Taxonomy" id="157652"/>
    <lineage>
        <taxon>Eukaryota</taxon>
        <taxon>Viridiplantae</taxon>
        <taxon>Streptophyta</taxon>
        <taxon>Embryophyta</taxon>
        <taxon>Tracheophyta</taxon>
        <taxon>Spermatophyta</taxon>
        <taxon>Magnoliopsida</taxon>
        <taxon>eudicotyledons</taxon>
        <taxon>Gunneridae</taxon>
        <taxon>Pentapetalae</taxon>
        <taxon>rosids</taxon>
        <taxon>fabids</taxon>
        <taxon>Fabales</taxon>
        <taxon>Fabaceae</taxon>
        <taxon>Papilionoideae</taxon>
        <taxon>50 kb inversion clade</taxon>
        <taxon>NPAAA clade</taxon>
        <taxon>indigoferoid/millettioid clade</taxon>
        <taxon>Phaseoleae</taxon>
        <taxon>Mucuna</taxon>
    </lineage>
</organism>
<dbReference type="Proteomes" id="UP000257109">
    <property type="component" value="Unassembled WGS sequence"/>
</dbReference>
<dbReference type="AlphaFoldDB" id="A0A371FRX3"/>
<keyword evidence="2" id="KW-1185">Reference proteome</keyword>
<reference evidence="1" key="1">
    <citation type="submission" date="2018-05" db="EMBL/GenBank/DDBJ databases">
        <title>Draft genome of Mucuna pruriens seed.</title>
        <authorList>
            <person name="Nnadi N.E."/>
            <person name="Vos R."/>
            <person name="Hasami M.H."/>
            <person name="Devisetty U.K."/>
            <person name="Aguiy J.C."/>
        </authorList>
    </citation>
    <scope>NUCLEOTIDE SEQUENCE [LARGE SCALE GENOMIC DNA]</scope>
    <source>
        <strain evidence="1">JCA_2017</strain>
    </source>
</reference>
<gene>
    <name evidence="1" type="ORF">CR513_38303</name>
</gene>
<proteinExistence type="predicted"/>
<name>A0A371FRX3_MUCPR</name>
<accession>A0A371FRX3</accession>
<evidence type="ECO:0000313" key="2">
    <source>
        <dbReference type="Proteomes" id="UP000257109"/>
    </source>
</evidence>
<feature type="non-terminal residue" evidence="1">
    <location>
        <position position="1"/>
    </location>
</feature>
<dbReference type="EMBL" id="QJKJ01008022">
    <property type="protein sequence ID" value="RDX81066.1"/>
    <property type="molecule type" value="Genomic_DNA"/>
</dbReference>
<evidence type="ECO:0000313" key="1">
    <source>
        <dbReference type="EMBL" id="RDX81066.1"/>
    </source>
</evidence>
<sequence length="126" mass="14524">MKFNMLILNMGHDNLFLKGSLYQMMIILVVFKLVDYNLHKLQPQENVSSKRHGQLQVSQVINISNMIVNGELQIGKGANQIGPLILKEEMLLLSSFEFIFILHLMFEIMGIIDILYQILQCALKIF</sequence>